<dbReference type="InterPro" id="IPR038286">
    <property type="entry name" value="IPK_sf"/>
</dbReference>
<dbReference type="GO" id="GO:0005634">
    <property type="term" value="C:nucleus"/>
    <property type="evidence" value="ECO:0007669"/>
    <property type="project" value="TreeGrafter"/>
</dbReference>
<keyword evidence="3 4" id="KW-0418">Kinase</keyword>
<organism evidence="6 7">
    <name type="scientific">Ridgeia piscesae</name>
    <name type="common">Tubeworm</name>
    <dbReference type="NCBI Taxonomy" id="27915"/>
    <lineage>
        <taxon>Eukaryota</taxon>
        <taxon>Metazoa</taxon>
        <taxon>Spiralia</taxon>
        <taxon>Lophotrochozoa</taxon>
        <taxon>Annelida</taxon>
        <taxon>Polychaeta</taxon>
        <taxon>Sedentaria</taxon>
        <taxon>Canalipalpata</taxon>
        <taxon>Sabellida</taxon>
        <taxon>Siboglinidae</taxon>
        <taxon>Ridgeia</taxon>
    </lineage>
</organism>
<dbReference type="EMBL" id="JAODUO010000212">
    <property type="protein sequence ID" value="KAK2186126.1"/>
    <property type="molecule type" value="Genomic_DNA"/>
</dbReference>
<evidence type="ECO:0000256" key="5">
    <source>
        <dbReference type="SAM" id="MobiDB-lite"/>
    </source>
</evidence>
<evidence type="ECO:0000256" key="2">
    <source>
        <dbReference type="ARBA" id="ARBA00022679"/>
    </source>
</evidence>
<dbReference type="EC" id="2.7.-.-" evidence="4"/>
<accession>A0AAD9UEA0</accession>
<dbReference type="GO" id="GO:0046854">
    <property type="term" value="P:phosphatidylinositol phosphate biosynthetic process"/>
    <property type="evidence" value="ECO:0007669"/>
    <property type="project" value="TreeGrafter"/>
</dbReference>
<protein>
    <recommendedName>
        <fullName evidence="4">Kinase</fullName>
        <ecNumber evidence="4">2.7.-.-</ecNumber>
    </recommendedName>
</protein>
<evidence type="ECO:0000256" key="3">
    <source>
        <dbReference type="ARBA" id="ARBA00022777"/>
    </source>
</evidence>
<dbReference type="SUPFAM" id="SSF56104">
    <property type="entry name" value="SAICAR synthase-like"/>
    <property type="match status" value="1"/>
</dbReference>
<dbReference type="InterPro" id="IPR005522">
    <property type="entry name" value="IPK"/>
</dbReference>
<feature type="compositionally biased region" description="Polar residues" evidence="5">
    <location>
        <begin position="94"/>
        <end position="103"/>
    </location>
</feature>
<dbReference type="GO" id="GO:0005737">
    <property type="term" value="C:cytoplasm"/>
    <property type="evidence" value="ECO:0007669"/>
    <property type="project" value="TreeGrafter"/>
</dbReference>
<evidence type="ECO:0000313" key="6">
    <source>
        <dbReference type="EMBL" id="KAK2186126.1"/>
    </source>
</evidence>
<reference evidence="6" key="1">
    <citation type="journal article" date="2023" name="Mol. Biol. Evol.">
        <title>Third-Generation Sequencing Reveals the Adaptive Role of the Epigenome in Three Deep-Sea Polychaetes.</title>
        <authorList>
            <person name="Perez M."/>
            <person name="Aroh O."/>
            <person name="Sun Y."/>
            <person name="Lan Y."/>
            <person name="Juniper S.K."/>
            <person name="Young C.R."/>
            <person name="Angers B."/>
            <person name="Qian P.Y."/>
        </authorList>
    </citation>
    <scope>NUCLEOTIDE SEQUENCE</scope>
    <source>
        <strain evidence="6">R07B-5</strain>
    </source>
</reference>
<evidence type="ECO:0000256" key="4">
    <source>
        <dbReference type="RuleBase" id="RU363090"/>
    </source>
</evidence>
<comment type="caution">
    <text evidence="6">The sequence shown here is derived from an EMBL/GenBank/DDBJ whole genome shotgun (WGS) entry which is preliminary data.</text>
</comment>
<sequence length="440" mass="50385">MPERLMEGVCEPVQLEPFVHQVGGHASMMQFDETTICKPLIPREHHFYQMVPAEMKRFMPEYRGVIEVSFQEDSDGYVTLVAHPPDCDKKPAQSAESDCCTSQDSRDSTSVDSVQLDSEQEVAHITSRTKQQQQWFRLHRTGSVEIVDKEISDVLDTSKETNSALVKGHNPWSLHCHKEQLSRMWRKSQTAGPDKFILLENLASHFELPCILDLKMGTRQHGDDASEEKRVRQMRKCKETTSAAIGVRICGMQVYQCNTGHFVCHNKYYGRRLDANSVKETLCHFLQNGYRLRVELIDPIIEQLQALYNTLSKLITFRFYSSSLLIMYDGADWNKNLQQNGDMADMTTAQSRQLDDDDDGNGDLSLDTGLCHSELMHRVDNKNDSMCGPLVRMIDFAHATHHGFRGDRTEHSGPDHGYLFGLENLIKMFHELKSEQLQRQ</sequence>
<dbReference type="GO" id="GO:0000828">
    <property type="term" value="F:inositol hexakisphosphate kinase activity"/>
    <property type="evidence" value="ECO:0007669"/>
    <property type="project" value="TreeGrafter"/>
</dbReference>
<evidence type="ECO:0000313" key="7">
    <source>
        <dbReference type="Proteomes" id="UP001209878"/>
    </source>
</evidence>
<dbReference type="Gene3D" id="3.30.470.160">
    <property type="entry name" value="Inositol polyphosphate kinase"/>
    <property type="match status" value="1"/>
</dbReference>
<dbReference type="Proteomes" id="UP001209878">
    <property type="component" value="Unassembled WGS sequence"/>
</dbReference>
<dbReference type="PANTHER" id="PTHR12400">
    <property type="entry name" value="INOSITOL POLYPHOSPHATE KINASE"/>
    <property type="match status" value="1"/>
</dbReference>
<feature type="region of interest" description="Disordered" evidence="5">
    <location>
        <begin position="88"/>
        <end position="113"/>
    </location>
</feature>
<dbReference type="GO" id="GO:0032958">
    <property type="term" value="P:inositol phosphate biosynthetic process"/>
    <property type="evidence" value="ECO:0007669"/>
    <property type="project" value="InterPro"/>
</dbReference>
<evidence type="ECO:0000256" key="1">
    <source>
        <dbReference type="ARBA" id="ARBA00007374"/>
    </source>
</evidence>
<keyword evidence="7" id="KW-1185">Reference proteome</keyword>
<name>A0AAD9UEA0_RIDPI</name>
<gene>
    <name evidence="6" type="ORF">NP493_214g03001</name>
</gene>
<comment type="similarity">
    <text evidence="1 4">Belongs to the inositol phosphokinase (IPK) family.</text>
</comment>
<keyword evidence="2 4" id="KW-0808">Transferase</keyword>
<dbReference type="Pfam" id="PF03770">
    <property type="entry name" value="IPK"/>
    <property type="match status" value="1"/>
</dbReference>
<proteinExistence type="inferred from homology"/>
<dbReference type="AlphaFoldDB" id="A0AAD9UEA0"/>
<dbReference type="PANTHER" id="PTHR12400:SF21">
    <property type="entry name" value="KINASE"/>
    <property type="match status" value="1"/>
</dbReference>